<dbReference type="InterPro" id="IPR036412">
    <property type="entry name" value="HAD-like_sf"/>
</dbReference>
<dbReference type="STRING" id="1801756.A3C67_01170"/>
<dbReference type="SFLD" id="SFLDG01129">
    <property type="entry name" value="C1.5:_HAD__Beta-PGM__Phosphata"/>
    <property type="match status" value="1"/>
</dbReference>
<dbReference type="PANTHER" id="PTHR43434:SF1">
    <property type="entry name" value="PHOSPHOGLYCOLATE PHOSPHATASE"/>
    <property type="match status" value="1"/>
</dbReference>
<dbReference type="InterPro" id="IPR041492">
    <property type="entry name" value="HAD_2"/>
</dbReference>
<comment type="caution">
    <text evidence="1">The sequence shown here is derived from an EMBL/GenBank/DDBJ whole genome shotgun (WGS) entry which is preliminary data.</text>
</comment>
<evidence type="ECO:0008006" key="3">
    <source>
        <dbReference type="Google" id="ProtNLM"/>
    </source>
</evidence>
<name>A0A1F6W238_9BACT</name>
<dbReference type="Proteomes" id="UP000179275">
    <property type="component" value="Unassembled WGS sequence"/>
</dbReference>
<dbReference type="AlphaFoldDB" id="A0A1F6W238"/>
<dbReference type="Pfam" id="PF13419">
    <property type="entry name" value="HAD_2"/>
    <property type="match status" value="1"/>
</dbReference>
<dbReference type="InterPro" id="IPR050155">
    <property type="entry name" value="HAD-like_hydrolase_sf"/>
</dbReference>
<dbReference type="GO" id="GO:0005829">
    <property type="term" value="C:cytosol"/>
    <property type="evidence" value="ECO:0007669"/>
    <property type="project" value="TreeGrafter"/>
</dbReference>
<dbReference type="SUPFAM" id="SSF56784">
    <property type="entry name" value="HAD-like"/>
    <property type="match status" value="1"/>
</dbReference>
<dbReference type="NCBIfam" id="TIGR01549">
    <property type="entry name" value="HAD-SF-IA-v1"/>
    <property type="match status" value="1"/>
</dbReference>
<accession>A0A1F6W238</accession>
<dbReference type="GO" id="GO:0006281">
    <property type="term" value="P:DNA repair"/>
    <property type="evidence" value="ECO:0007669"/>
    <property type="project" value="TreeGrafter"/>
</dbReference>
<dbReference type="Gene3D" id="3.40.50.1000">
    <property type="entry name" value="HAD superfamily/HAD-like"/>
    <property type="match status" value="1"/>
</dbReference>
<dbReference type="InterPro" id="IPR006439">
    <property type="entry name" value="HAD-SF_hydro_IA"/>
</dbReference>
<dbReference type="InterPro" id="IPR023214">
    <property type="entry name" value="HAD_sf"/>
</dbReference>
<evidence type="ECO:0000313" key="2">
    <source>
        <dbReference type="Proteomes" id="UP000179275"/>
    </source>
</evidence>
<dbReference type="GO" id="GO:0008967">
    <property type="term" value="F:phosphoglycolate phosphatase activity"/>
    <property type="evidence" value="ECO:0007669"/>
    <property type="project" value="TreeGrafter"/>
</dbReference>
<protein>
    <recommendedName>
        <fullName evidence="3">FCP1 homology domain-containing protein</fullName>
    </recommendedName>
</protein>
<dbReference type="Gene3D" id="1.10.150.240">
    <property type="entry name" value="Putative phosphatase, domain 2"/>
    <property type="match status" value="1"/>
</dbReference>
<proteinExistence type="predicted"/>
<sequence length="199" mass="22673">MKLILFDFDGVLVDTFIVSYEISKETNENLSLHMFRSLFNGNIYNSLKNNPKVKQHPKFFERYEEQSREFKVPQPLQDIIFELNKDYKLAIVSATPSALITKILKQANVLECFSDILGGDIHTSKVVKNKMLLEKYKITSENAVFITDTTGDIAEARECGIKSIAVTWGFHEEENLQKANPAKVVSTPEDLLKALEEIL</sequence>
<dbReference type="PANTHER" id="PTHR43434">
    <property type="entry name" value="PHOSPHOGLYCOLATE PHOSPHATASE"/>
    <property type="match status" value="1"/>
</dbReference>
<dbReference type="InterPro" id="IPR023198">
    <property type="entry name" value="PGP-like_dom2"/>
</dbReference>
<reference evidence="1 2" key="1">
    <citation type="journal article" date="2016" name="Nat. Commun.">
        <title>Thousands of microbial genomes shed light on interconnected biogeochemical processes in an aquifer system.</title>
        <authorList>
            <person name="Anantharaman K."/>
            <person name="Brown C.T."/>
            <person name="Hug L.A."/>
            <person name="Sharon I."/>
            <person name="Castelle C.J."/>
            <person name="Probst A.J."/>
            <person name="Thomas B.C."/>
            <person name="Singh A."/>
            <person name="Wilkins M.J."/>
            <person name="Karaoz U."/>
            <person name="Brodie E.L."/>
            <person name="Williams K.H."/>
            <person name="Hubbard S.S."/>
            <person name="Banfield J.F."/>
        </authorList>
    </citation>
    <scope>NUCLEOTIDE SEQUENCE [LARGE SCALE GENOMIC DNA]</scope>
</reference>
<evidence type="ECO:0000313" key="1">
    <source>
        <dbReference type="EMBL" id="OGI75961.1"/>
    </source>
</evidence>
<organism evidence="1 2">
    <name type="scientific">Candidatus Nomurabacteria bacterium RIFCSPHIGHO2_02_FULL_42_19</name>
    <dbReference type="NCBI Taxonomy" id="1801756"/>
    <lineage>
        <taxon>Bacteria</taxon>
        <taxon>Candidatus Nomuraibacteriota</taxon>
    </lineage>
</organism>
<dbReference type="SFLD" id="SFLDS00003">
    <property type="entry name" value="Haloacid_Dehalogenase"/>
    <property type="match status" value="1"/>
</dbReference>
<gene>
    <name evidence="1" type="ORF">A3C67_01170</name>
</gene>
<dbReference type="EMBL" id="MFUG01000013">
    <property type="protein sequence ID" value="OGI75961.1"/>
    <property type="molecule type" value="Genomic_DNA"/>
</dbReference>